<feature type="compositionally biased region" description="Polar residues" evidence="3">
    <location>
        <begin position="320"/>
        <end position="337"/>
    </location>
</feature>
<protein>
    <recommendedName>
        <fullName evidence="7">Mce-associated membrane protein</fullName>
    </recommendedName>
</protein>
<evidence type="ECO:0000256" key="4">
    <source>
        <dbReference type="SAM" id="Phobius"/>
    </source>
</evidence>
<organism evidence="5 6">
    <name type="scientific">Saccharomonospora glauca K62</name>
    <dbReference type="NCBI Taxonomy" id="928724"/>
    <lineage>
        <taxon>Bacteria</taxon>
        <taxon>Bacillati</taxon>
        <taxon>Actinomycetota</taxon>
        <taxon>Actinomycetes</taxon>
        <taxon>Pseudonocardiales</taxon>
        <taxon>Pseudonocardiaceae</taxon>
        <taxon>Saccharomonospora</taxon>
    </lineage>
</organism>
<reference evidence="5 6" key="1">
    <citation type="submission" date="2011-09" db="EMBL/GenBank/DDBJ databases">
        <authorList>
            <consortium name="US DOE Joint Genome Institute (JGI-PGF)"/>
            <person name="Lucas S."/>
            <person name="Han J."/>
            <person name="Lapidus A."/>
            <person name="Cheng J.-F."/>
            <person name="Goodwin L."/>
            <person name="Pitluck S."/>
            <person name="Peters L."/>
            <person name="Land M.L."/>
            <person name="Hauser L."/>
            <person name="Brambilla E."/>
            <person name="Klenk H.-P."/>
            <person name="Woyke T.J."/>
        </authorList>
    </citation>
    <scope>NUCLEOTIDE SEQUENCE [LARGE SCALE GENOMIC DNA]</scope>
    <source>
        <strain evidence="5 6">K62</strain>
    </source>
</reference>
<feature type="region of interest" description="Disordered" evidence="3">
    <location>
        <begin position="1"/>
        <end position="146"/>
    </location>
</feature>
<sequence>MPPSRRRIPAAQRPTPTRRPKVAGLRKPSPTKRVPEPTEETGSPAETTSEAEEAVEPRPERAPESVSSDASAPAPSEDEGPRETESDRPRPRPKTRDRGTVRPTDTEEAGGSDENAAATTSRALRGSADESAEPDSEGAAAAPRSRRTGYPVLAALLAATLVLAGLAVFFKTKYDEVTRLTGNTAMVDVAATAEVKQAMEDAAQRLFSVNYQNMEATKEAADRFLANEEVRSTYDALMGDYRREAQKQKIVVTTTAVRSAVVLLDGDRARVMVYVDQVATRAGQDQPMGGPAAMWFEAERRDGTWKVAGLDVYGADQPDTRSGTAPTGAETPSSQAEDLTEGN</sequence>
<dbReference type="SUPFAM" id="SSF54427">
    <property type="entry name" value="NTF2-like"/>
    <property type="match status" value="1"/>
</dbReference>
<feature type="compositionally biased region" description="Low complexity" evidence="3">
    <location>
        <begin position="64"/>
        <end position="75"/>
    </location>
</feature>
<feature type="transmembrane region" description="Helical" evidence="4">
    <location>
        <begin position="150"/>
        <end position="170"/>
    </location>
</feature>
<dbReference type="GO" id="GO:0016020">
    <property type="term" value="C:membrane"/>
    <property type="evidence" value="ECO:0007669"/>
    <property type="project" value="UniProtKB-SubCell"/>
</dbReference>
<feature type="region of interest" description="Disordered" evidence="3">
    <location>
        <begin position="313"/>
        <end position="343"/>
    </location>
</feature>
<name>I1CXH3_9PSEU</name>
<dbReference type="RefSeq" id="WP_005461337.1">
    <property type="nucleotide sequence ID" value="NZ_CM001484.1"/>
</dbReference>
<dbReference type="PANTHER" id="PTHR37042:SF4">
    <property type="entry name" value="OUTER MEMBRANE PROTEIN RV1973"/>
    <property type="match status" value="1"/>
</dbReference>
<reference evidence="6" key="2">
    <citation type="submission" date="2012-01" db="EMBL/GenBank/DDBJ databases">
        <title>Noncontiguous Finished sequence of chromosome of Saccharomonospora glauca K62.</title>
        <authorList>
            <consortium name="US DOE Joint Genome Institute"/>
            <person name="Lucas S."/>
            <person name="Han J."/>
            <person name="Lapidus A."/>
            <person name="Cheng J.-F."/>
            <person name="Goodwin L."/>
            <person name="Pitluck S."/>
            <person name="Peters L."/>
            <person name="Mikhailova N."/>
            <person name="Held B."/>
            <person name="Detter J.C."/>
            <person name="Han C."/>
            <person name="Tapia R."/>
            <person name="Land M."/>
            <person name="Hauser L."/>
            <person name="Kyrpides N."/>
            <person name="Ivanova N."/>
            <person name="Pagani I."/>
            <person name="Brambilla E.-M."/>
            <person name="Klenk H.-P."/>
            <person name="Woyke T."/>
        </authorList>
    </citation>
    <scope>NUCLEOTIDE SEQUENCE [LARGE SCALE GENOMIC DNA]</scope>
    <source>
        <strain evidence="6">K62</strain>
    </source>
</reference>
<evidence type="ECO:0008006" key="7">
    <source>
        <dbReference type="Google" id="ProtNLM"/>
    </source>
</evidence>
<dbReference type="eggNOG" id="ENOG5033YTN">
    <property type="taxonomic scope" value="Bacteria"/>
</dbReference>
<dbReference type="HOGENOM" id="CLU_064294_0_0_11"/>
<dbReference type="Proteomes" id="UP000005087">
    <property type="component" value="Chromosome"/>
</dbReference>
<dbReference type="InterPro" id="IPR032710">
    <property type="entry name" value="NTF2-like_dom_sf"/>
</dbReference>
<dbReference type="OrthoDB" id="5192320at2"/>
<dbReference type="AlphaFoldDB" id="I1CXH3"/>
<evidence type="ECO:0000256" key="1">
    <source>
        <dbReference type="ARBA" id="ARBA00004370"/>
    </source>
</evidence>
<evidence type="ECO:0000313" key="6">
    <source>
        <dbReference type="Proteomes" id="UP000005087"/>
    </source>
</evidence>
<evidence type="ECO:0000256" key="2">
    <source>
        <dbReference type="ARBA" id="ARBA00023136"/>
    </source>
</evidence>
<dbReference type="STRING" id="928724.SacglDRAFT_00446"/>
<evidence type="ECO:0000256" key="3">
    <source>
        <dbReference type="SAM" id="MobiDB-lite"/>
    </source>
</evidence>
<gene>
    <name evidence="5" type="ORF">SacglDRAFT_00446</name>
</gene>
<keyword evidence="6" id="KW-1185">Reference proteome</keyword>
<keyword evidence="4" id="KW-0812">Transmembrane</keyword>
<dbReference type="EMBL" id="CM001484">
    <property type="protein sequence ID" value="EIE97397.1"/>
    <property type="molecule type" value="Genomic_DNA"/>
</dbReference>
<proteinExistence type="predicted"/>
<feature type="compositionally biased region" description="Basic and acidic residues" evidence="3">
    <location>
        <begin position="79"/>
        <end position="100"/>
    </location>
</feature>
<keyword evidence="4" id="KW-1133">Transmembrane helix</keyword>
<evidence type="ECO:0000313" key="5">
    <source>
        <dbReference type="EMBL" id="EIE97397.1"/>
    </source>
</evidence>
<dbReference type="PANTHER" id="PTHR37042">
    <property type="entry name" value="OUTER MEMBRANE PROTEIN RV1973"/>
    <property type="match status" value="1"/>
</dbReference>
<accession>I1CXH3</accession>
<comment type="subcellular location">
    <subcellularLocation>
        <location evidence="1">Membrane</location>
    </subcellularLocation>
</comment>
<keyword evidence="2 4" id="KW-0472">Membrane</keyword>